<organism evidence="2 3">
    <name type="scientific">Leifsonia aquatica ATCC 14665</name>
    <dbReference type="NCBI Taxonomy" id="1358026"/>
    <lineage>
        <taxon>Bacteria</taxon>
        <taxon>Bacillati</taxon>
        <taxon>Actinomycetota</taxon>
        <taxon>Actinomycetes</taxon>
        <taxon>Micrococcales</taxon>
        <taxon>Microbacteriaceae</taxon>
        <taxon>Leifsonia</taxon>
    </lineage>
</organism>
<proteinExistence type="predicted"/>
<dbReference type="SUPFAM" id="SSF160904">
    <property type="entry name" value="Jann2411-like"/>
    <property type="match status" value="1"/>
</dbReference>
<protein>
    <recommendedName>
        <fullName evidence="1">Zinc finger CGNR domain-containing protein</fullName>
    </recommendedName>
</protein>
<dbReference type="Pfam" id="PF11706">
    <property type="entry name" value="zf-CGNR"/>
    <property type="match status" value="1"/>
</dbReference>
<name>U2T361_LEIAQ</name>
<gene>
    <name evidence="2" type="ORF">N136_01733</name>
</gene>
<dbReference type="Proteomes" id="UP000016605">
    <property type="component" value="Unassembled WGS sequence"/>
</dbReference>
<accession>U2T361</accession>
<dbReference type="InterPro" id="IPR023286">
    <property type="entry name" value="ABATE_dom_sf"/>
</dbReference>
<sequence length="70" mass="7791">QALGTIARDAVRLFGPEADGRIRECSADDCDLVYLDTSRSGNRRWCSMQRCGNRAKVRAHRARAGARTPQ</sequence>
<dbReference type="RefSeq" id="WP_021759963.1">
    <property type="nucleotide sequence ID" value="NZ_KI272076.1"/>
</dbReference>
<comment type="caution">
    <text evidence="2">The sequence shown here is derived from an EMBL/GenBank/DDBJ whole genome shotgun (WGS) entry which is preliminary data.</text>
</comment>
<feature type="domain" description="Zinc finger CGNR" evidence="1">
    <location>
        <begin position="21"/>
        <end position="63"/>
    </location>
</feature>
<dbReference type="HOGENOM" id="CLU_2746042_0_0_11"/>
<evidence type="ECO:0000313" key="3">
    <source>
        <dbReference type="Proteomes" id="UP000016605"/>
    </source>
</evidence>
<dbReference type="InterPro" id="IPR021005">
    <property type="entry name" value="Znf_CGNR"/>
</dbReference>
<reference evidence="2 3" key="1">
    <citation type="submission" date="2013-08" db="EMBL/GenBank/DDBJ databases">
        <authorList>
            <person name="Weinstock G."/>
            <person name="Sodergren E."/>
            <person name="Wylie T."/>
            <person name="Fulton L."/>
            <person name="Fulton R."/>
            <person name="Fronick C."/>
            <person name="O'Laughlin M."/>
            <person name="Godfrey J."/>
            <person name="Miner T."/>
            <person name="Herter B."/>
            <person name="Appelbaum E."/>
            <person name="Cordes M."/>
            <person name="Lek S."/>
            <person name="Wollam A."/>
            <person name="Pepin K.H."/>
            <person name="Palsikar V.B."/>
            <person name="Mitreva M."/>
            <person name="Wilson R.K."/>
        </authorList>
    </citation>
    <scope>NUCLEOTIDE SEQUENCE [LARGE SCALE GENOMIC DNA]</scope>
    <source>
        <strain evidence="2 3">ATCC 14665</strain>
    </source>
</reference>
<dbReference type="InterPro" id="IPR010852">
    <property type="entry name" value="ABATE"/>
</dbReference>
<dbReference type="PANTHER" id="PTHR35525:SF3">
    <property type="entry name" value="BLL6575 PROTEIN"/>
    <property type="match status" value="1"/>
</dbReference>
<dbReference type="PANTHER" id="PTHR35525">
    <property type="entry name" value="BLL6575 PROTEIN"/>
    <property type="match status" value="1"/>
</dbReference>
<dbReference type="EMBL" id="AWVQ01000210">
    <property type="protein sequence ID" value="ERK71913.1"/>
    <property type="molecule type" value="Genomic_DNA"/>
</dbReference>
<evidence type="ECO:0000259" key="1">
    <source>
        <dbReference type="Pfam" id="PF11706"/>
    </source>
</evidence>
<evidence type="ECO:0000313" key="2">
    <source>
        <dbReference type="EMBL" id="ERK71913.1"/>
    </source>
</evidence>
<dbReference type="Gene3D" id="1.10.3300.10">
    <property type="entry name" value="Jann2411-like domain"/>
    <property type="match status" value="1"/>
</dbReference>
<dbReference type="AlphaFoldDB" id="U2T361"/>
<feature type="non-terminal residue" evidence="2">
    <location>
        <position position="1"/>
    </location>
</feature>